<evidence type="ECO:0000256" key="3">
    <source>
        <dbReference type="ARBA" id="ARBA00022676"/>
    </source>
</evidence>
<evidence type="ECO:0000256" key="4">
    <source>
        <dbReference type="ARBA" id="ARBA00022679"/>
    </source>
</evidence>
<evidence type="ECO:0000313" key="12">
    <source>
        <dbReference type="Proteomes" id="UP000533269"/>
    </source>
</evidence>
<comment type="similarity">
    <text evidence="8">Belongs to the glycosyltransferase 2 family. CrtQ subfamily.</text>
</comment>
<proteinExistence type="inferred from homology"/>
<evidence type="ECO:0000256" key="2">
    <source>
        <dbReference type="ARBA" id="ARBA00022475"/>
    </source>
</evidence>
<evidence type="ECO:0000313" key="11">
    <source>
        <dbReference type="EMBL" id="MBB2900523.1"/>
    </source>
</evidence>
<keyword evidence="5" id="KW-0472">Membrane</keyword>
<reference evidence="11 12" key="1">
    <citation type="submission" date="2020-08" db="EMBL/GenBank/DDBJ databases">
        <title>The Agave Microbiome: Exploring the role of microbial communities in plant adaptations to desert environments.</title>
        <authorList>
            <person name="Partida-Martinez L.P."/>
        </authorList>
    </citation>
    <scope>NUCLEOTIDE SEQUENCE [LARGE SCALE GENOMIC DNA]</scope>
    <source>
        <strain evidence="11 12">AS2.23</strain>
    </source>
</reference>
<evidence type="ECO:0000259" key="10">
    <source>
        <dbReference type="Pfam" id="PF00535"/>
    </source>
</evidence>
<keyword evidence="4 11" id="KW-0808">Transferase</keyword>
<evidence type="ECO:0000256" key="1">
    <source>
        <dbReference type="ARBA" id="ARBA00004236"/>
    </source>
</evidence>
<evidence type="ECO:0000256" key="7">
    <source>
        <dbReference type="ARBA" id="ARBA00037904"/>
    </source>
</evidence>
<evidence type="ECO:0000256" key="6">
    <source>
        <dbReference type="ARBA" id="ARBA00037281"/>
    </source>
</evidence>
<gene>
    <name evidence="11" type="ORF">FHR75_001311</name>
</gene>
<dbReference type="InterPro" id="IPR029044">
    <property type="entry name" value="Nucleotide-diphossugar_trans"/>
</dbReference>
<keyword evidence="2" id="KW-1003">Cell membrane</keyword>
<evidence type="ECO:0000256" key="9">
    <source>
        <dbReference type="ARBA" id="ARBA00040345"/>
    </source>
</evidence>
<comment type="caution">
    <text evidence="11">The sequence shown here is derived from an EMBL/GenBank/DDBJ whole genome shotgun (WGS) entry which is preliminary data.</text>
</comment>
<accession>A0A7W4TKX4</accession>
<dbReference type="Pfam" id="PF00535">
    <property type="entry name" value="Glycos_transf_2"/>
    <property type="match status" value="1"/>
</dbReference>
<comment type="function">
    <text evidence="6">Catalyzes the glycosylation of 4,4'-diaponeurosporenoate, i.e. the esterification of glucose at the C1'' position with the carboxyl group of 4,4'-diaponeurosporenic acid, to form glycosyl-4,4'-diaponeurosporenoate. This is a step in the biosynthesis of staphyloxanthin, an orange pigment present in most staphylococci strains.</text>
</comment>
<keyword evidence="3" id="KW-0328">Glycosyltransferase</keyword>
<dbReference type="RefSeq" id="WP_183390746.1">
    <property type="nucleotide sequence ID" value="NZ_JACHVY010000001.1"/>
</dbReference>
<dbReference type="EMBL" id="JACHVY010000001">
    <property type="protein sequence ID" value="MBB2900523.1"/>
    <property type="molecule type" value="Genomic_DNA"/>
</dbReference>
<dbReference type="PANTHER" id="PTHR43646:SF2">
    <property type="entry name" value="GLYCOSYLTRANSFERASE 2-LIKE DOMAIN-CONTAINING PROTEIN"/>
    <property type="match status" value="1"/>
</dbReference>
<name>A0A7W4TKX4_KINRA</name>
<protein>
    <recommendedName>
        <fullName evidence="9">4,4'-diaponeurosporenoate glycosyltransferase</fullName>
    </recommendedName>
</protein>
<dbReference type="PANTHER" id="PTHR43646">
    <property type="entry name" value="GLYCOSYLTRANSFERASE"/>
    <property type="match status" value="1"/>
</dbReference>
<reference evidence="11 12" key="2">
    <citation type="submission" date="2020-08" db="EMBL/GenBank/DDBJ databases">
        <authorList>
            <person name="Partida-Martinez L."/>
            <person name="Huntemann M."/>
            <person name="Clum A."/>
            <person name="Wang J."/>
            <person name="Palaniappan K."/>
            <person name="Ritter S."/>
            <person name="Chen I.-M."/>
            <person name="Stamatis D."/>
            <person name="Reddy T."/>
            <person name="O'Malley R."/>
            <person name="Daum C."/>
            <person name="Shapiro N."/>
            <person name="Ivanova N."/>
            <person name="Kyrpides N."/>
            <person name="Woyke T."/>
        </authorList>
    </citation>
    <scope>NUCLEOTIDE SEQUENCE [LARGE SCALE GENOMIC DNA]</scope>
    <source>
        <strain evidence="11 12">AS2.23</strain>
    </source>
</reference>
<dbReference type="InterPro" id="IPR001173">
    <property type="entry name" value="Glyco_trans_2-like"/>
</dbReference>
<dbReference type="AlphaFoldDB" id="A0A7W4TKX4"/>
<dbReference type="SUPFAM" id="SSF53448">
    <property type="entry name" value="Nucleotide-diphospho-sugar transferases"/>
    <property type="match status" value="1"/>
</dbReference>
<evidence type="ECO:0000256" key="5">
    <source>
        <dbReference type="ARBA" id="ARBA00023136"/>
    </source>
</evidence>
<comment type="pathway">
    <text evidence="7">Carotenoid biosynthesis; staphyloxanthin biosynthesis; staphyloxanthin from farnesyl diphosphate: step 4/5.</text>
</comment>
<sequence length="227" mass="23240">MTLRRVVVVVPARDEAATIGRCVASVLAAAAECPVPVDLVVVADACRDDTAALAAAAGARVVTSRAGSAGAARARGVEAALAAVPAGEAATTWIACTDGDSTVAPGWLAHHLRCADAGVDLLLGTVRLAGPPERHRRWREDYERATWTGGTSSGHGHVHGANLGVRASVYLAAGGFPSAPAHEDRALAERVRALRGARVLSSTEQPVLTSDRLIGRAPEGVARDLSA</sequence>
<comment type="subcellular location">
    <subcellularLocation>
        <location evidence="1">Cell membrane</location>
    </subcellularLocation>
</comment>
<dbReference type="Proteomes" id="UP000533269">
    <property type="component" value="Unassembled WGS sequence"/>
</dbReference>
<feature type="domain" description="Glycosyltransferase 2-like" evidence="10">
    <location>
        <begin position="8"/>
        <end position="146"/>
    </location>
</feature>
<dbReference type="GO" id="GO:0005886">
    <property type="term" value="C:plasma membrane"/>
    <property type="evidence" value="ECO:0007669"/>
    <property type="project" value="UniProtKB-SubCell"/>
</dbReference>
<dbReference type="Gene3D" id="3.90.550.10">
    <property type="entry name" value="Spore Coat Polysaccharide Biosynthesis Protein SpsA, Chain A"/>
    <property type="match status" value="1"/>
</dbReference>
<evidence type="ECO:0000256" key="8">
    <source>
        <dbReference type="ARBA" id="ARBA00038120"/>
    </source>
</evidence>
<dbReference type="GO" id="GO:0016757">
    <property type="term" value="F:glycosyltransferase activity"/>
    <property type="evidence" value="ECO:0007669"/>
    <property type="project" value="UniProtKB-KW"/>
</dbReference>
<organism evidence="11 12">
    <name type="scientific">Kineococcus radiotolerans</name>
    <dbReference type="NCBI Taxonomy" id="131568"/>
    <lineage>
        <taxon>Bacteria</taxon>
        <taxon>Bacillati</taxon>
        <taxon>Actinomycetota</taxon>
        <taxon>Actinomycetes</taxon>
        <taxon>Kineosporiales</taxon>
        <taxon>Kineosporiaceae</taxon>
        <taxon>Kineococcus</taxon>
    </lineage>
</organism>